<dbReference type="Proteomes" id="UP001107961">
    <property type="component" value="Unassembled WGS sequence"/>
</dbReference>
<dbReference type="CDD" id="cd09736">
    <property type="entry name" value="Csy2_I-F"/>
    <property type="match status" value="1"/>
</dbReference>
<evidence type="ECO:0000313" key="1">
    <source>
        <dbReference type="EMBL" id="MCE7509728.1"/>
    </source>
</evidence>
<dbReference type="AlphaFoldDB" id="A0A9Q3ZDF5"/>
<gene>
    <name evidence="1" type="primary">csy2</name>
    <name evidence="1" type="ORF">LZG35_13870</name>
</gene>
<evidence type="ECO:0000313" key="2">
    <source>
        <dbReference type="Proteomes" id="UP001107961"/>
    </source>
</evidence>
<comment type="caution">
    <text evidence="1">The sequence shown here is derived from an EMBL/GenBank/DDBJ whole genome shotgun (WGS) entry which is preliminary data.</text>
</comment>
<proteinExistence type="predicted"/>
<dbReference type="RefSeq" id="WP_014995869.1">
    <property type="nucleotide sequence ID" value="NZ_CP012331.1"/>
</dbReference>
<dbReference type="Pfam" id="PF09614">
    <property type="entry name" value="Cas_Csy2"/>
    <property type="match status" value="1"/>
</dbReference>
<dbReference type="KEGG" id="axe:P40_16650"/>
<protein>
    <submittedName>
        <fullName evidence="1">Type I-F CRISPR-associated protein Csy2</fullName>
    </submittedName>
</protein>
<dbReference type="EMBL" id="JAJVKT010000017">
    <property type="protein sequence ID" value="MCE7509728.1"/>
    <property type="molecule type" value="Genomic_DNA"/>
</dbReference>
<reference evidence="1" key="1">
    <citation type="submission" date="2022-01" db="EMBL/GenBank/DDBJ databases">
        <authorList>
            <person name="Karlyshev A.V."/>
            <person name="Jaspars M."/>
        </authorList>
    </citation>
    <scope>NUCLEOTIDE SEQUENCE</scope>
    <source>
        <strain evidence="1">AGSA3-2</strain>
    </source>
</reference>
<sequence>MSDVRNLLILPHLRIQNANAVSSPMTWGFPAMSAFVGLMQALERKLPETLDLEFDAVGVVCHHYQAQATEGGFTRAFHLTRNPVDKTGATAAIVEEGRIHLDITLIFSVQGGACAGEGAELGQVANEIAGIVAGMRVAGGSVMPALSGGRPSRLKPELIQLDDNAEARAMQFKRLRRRCLPGFVLVSRDDLLQQHLDELRSVNPEFSMLDAWLDLSRLNHTCRLETTTNSQGESHDAVEWEVRHRPGWIVPIPVGYGALSRLYDPGEVARTRDASTPFRFVESLYSVGQWVSPHRLERPEQLLWYVDNDLDSGLYRLRNDYRDKPITA</sequence>
<keyword evidence="2" id="KW-1185">Reference proteome</keyword>
<name>A0A9Q3ZDF5_9GAMM</name>
<accession>A0A9Q3ZDF5</accession>
<organism evidence="1 2">
    <name type="scientific">Alloalcanivorax xenomutans</name>
    <dbReference type="NCBI Taxonomy" id="1094342"/>
    <lineage>
        <taxon>Bacteria</taxon>
        <taxon>Pseudomonadati</taxon>
        <taxon>Pseudomonadota</taxon>
        <taxon>Gammaproteobacteria</taxon>
        <taxon>Oceanospirillales</taxon>
        <taxon>Alcanivoracaceae</taxon>
        <taxon>Alloalcanivorax</taxon>
    </lineage>
</organism>
<dbReference type="InterPro" id="IPR013398">
    <property type="entry name" value="CRISPR-assoc_prot_Csy2"/>
</dbReference>
<dbReference type="NCBIfam" id="TIGR02565">
    <property type="entry name" value="cas_Csy2"/>
    <property type="match status" value="1"/>
</dbReference>